<evidence type="ECO:0000259" key="1">
    <source>
        <dbReference type="Pfam" id="PF03129"/>
    </source>
</evidence>
<accession>A0A9W2XR16</accession>
<dbReference type="Pfam" id="PF03129">
    <property type="entry name" value="HGTP_anticodon"/>
    <property type="match status" value="1"/>
</dbReference>
<dbReference type="InterPro" id="IPR036621">
    <property type="entry name" value="Anticodon-bd_dom_sf"/>
</dbReference>
<evidence type="ECO:0000313" key="2">
    <source>
        <dbReference type="Proteomes" id="UP000515150"/>
    </source>
</evidence>
<dbReference type="FunFam" id="3.40.50.800:FF:000004">
    <property type="entry name" value="Glycine--tRNA ligase 2"/>
    <property type="match status" value="1"/>
</dbReference>
<reference evidence="3" key="1">
    <citation type="submission" date="2025-08" db="UniProtKB">
        <authorList>
            <consortium name="RefSeq"/>
        </authorList>
    </citation>
    <scope>IDENTIFICATION</scope>
</reference>
<keyword evidence="2" id="KW-1185">Reference proteome</keyword>
<proteinExistence type="predicted"/>
<dbReference type="AlphaFoldDB" id="A0A9W2XR16"/>
<gene>
    <name evidence="3" type="primary">LOC114854848</name>
</gene>
<dbReference type="SUPFAM" id="SSF52954">
    <property type="entry name" value="Class II aaRS ABD-related"/>
    <property type="match status" value="1"/>
</dbReference>
<evidence type="ECO:0000313" key="3">
    <source>
        <dbReference type="RefSeq" id="XP_055364157.1"/>
    </source>
</evidence>
<sequence>MSVTTVIRRSFSVALGSSASRFTLTKDMVAVKRFQKTVHTVFSSFSHSSGSIGRRYARCDEIGVAFGVTVDFDAVNRTPHTATLRERDSMRQIRAEVAELPGMVQHLASGALTWAEVESKFPIFEGQETSKKE</sequence>
<name>A0A9W2XR16_BETSP</name>
<feature type="domain" description="Anticodon-binding" evidence="1">
    <location>
        <begin position="45"/>
        <end position="105"/>
    </location>
</feature>
<dbReference type="PANTHER" id="PTHR10745">
    <property type="entry name" value="GLYCYL-TRNA SYNTHETASE/DNA POLYMERASE SUBUNIT GAMMA-2"/>
    <property type="match status" value="1"/>
</dbReference>
<dbReference type="OrthoDB" id="57698at2759"/>
<dbReference type="Proteomes" id="UP000515150">
    <property type="component" value="Chromosome 4"/>
</dbReference>
<dbReference type="InterPro" id="IPR004154">
    <property type="entry name" value="Anticodon-bd"/>
</dbReference>
<dbReference type="KEGG" id="bspl:114854848"/>
<dbReference type="RefSeq" id="XP_055364157.1">
    <property type="nucleotide sequence ID" value="XM_055508182.1"/>
</dbReference>
<organism evidence="2 3">
    <name type="scientific">Betta splendens</name>
    <name type="common">Siamese fighting fish</name>
    <dbReference type="NCBI Taxonomy" id="158456"/>
    <lineage>
        <taxon>Eukaryota</taxon>
        <taxon>Metazoa</taxon>
        <taxon>Chordata</taxon>
        <taxon>Craniata</taxon>
        <taxon>Vertebrata</taxon>
        <taxon>Euteleostomi</taxon>
        <taxon>Actinopterygii</taxon>
        <taxon>Neopterygii</taxon>
        <taxon>Teleostei</taxon>
        <taxon>Neoteleostei</taxon>
        <taxon>Acanthomorphata</taxon>
        <taxon>Anabantaria</taxon>
        <taxon>Anabantiformes</taxon>
        <taxon>Anabantoidei</taxon>
        <taxon>Osphronemidae</taxon>
        <taxon>Betta</taxon>
    </lineage>
</organism>
<dbReference type="GO" id="GO:0004820">
    <property type="term" value="F:glycine-tRNA ligase activity"/>
    <property type="evidence" value="ECO:0007669"/>
    <property type="project" value="TreeGrafter"/>
</dbReference>
<dbReference type="GO" id="GO:0070150">
    <property type="term" value="P:mitochondrial glycyl-tRNA aminoacylation"/>
    <property type="evidence" value="ECO:0007669"/>
    <property type="project" value="TreeGrafter"/>
</dbReference>
<dbReference type="Gene3D" id="3.40.50.800">
    <property type="entry name" value="Anticodon-binding domain"/>
    <property type="match status" value="1"/>
</dbReference>
<protein>
    <submittedName>
        <fullName evidence="3">Glycine--tRNA ligase-like</fullName>
    </submittedName>
</protein>
<dbReference type="GO" id="GO:0005739">
    <property type="term" value="C:mitochondrion"/>
    <property type="evidence" value="ECO:0007669"/>
    <property type="project" value="TreeGrafter"/>
</dbReference>
<dbReference type="PANTHER" id="PTHR10745:SF0">
    <property type="entry name" value="GLYCINE--TRNA LIGASE"/>
    <property type="match status" value="1"/>
</dbReference>
<dbReference type="InterPro" id="IPR027031">
    <property type="entry name" value="Gly-tRNA_synthase/POLG2"/>
</dbReference>
<dbReference type="GeneID" id="114854848"/>